<sequence>MTHPVHTPVIAADGGLVRFALADLLTASVSSMRIELGDAGAAEPWLTRLVGADAGVTALRAGHVEVPARPELATLALLLWARRWWPASPVLGVPSLDPALLDFEAALATAAVEDVAEGMLDGFEAAPAELFDLAAGSGLFAAARPVAEEVRRRCGQLSAWFDGQDDLVRAEAVAELAVRLESVAPGQGAYALAAGSGPAAVGEGVLAEGRASVDWARVPPGVLDAAEETVIWRIVTTTAAARLEVEVAGALGDASLRAVATHDGTPFAELALDPGDGRFTGAAELDEAAARLAAAPSGPLGVIVGVASADVTGTTPEDRAEVVALVRARETLPPAARTLAERAATRDADEEF</sequence>
<protein>
    <submittedName>
        <fullName evidence="1">Uncharacterized protein</fullName>
    </submittedName>
</protein>
<accession>A0ABW5GH04</accession>
<gene>
    <name evidence="1" type="ORF">ACFSYJ_15010</name>
</gene>
<evidence type="ECO:0000313" key="2">
    <source>
        <dbReference type="Proteomes" id="UP001597419"/>
    </source>
</evidence>
<reference evidence="2" key="1">
    <citation type="journal article" date="2019" name="Int. J. Syst. Evol. Microbiol.">
        <title>The Global Catalogue of Microorganisms (GCM) 10K type strain sequencing project: providing services to taxonomists for standard genome sequencing and annotation.</title>
        <authorList>
            <consortium name="The Broad Institute Genomics Platform"/>
            <consortium name="The Broad Institute Genome Sequencing Center for Infectious Disease"/>
            <person name="Wu L."/>
            <person name="Ma J."/>
        </authorList>
    </citation>
    <scope>NUCLEOTIDE SEQUENCE [LARGE SCALE GENOMIC DNA]</scope>
    <source>
        <strain evidence="2">CGMCC 4.7643</strain>
    </source>
</reference>
<keyword evidence="2" id="KW-1185">Reference proteome</keyword>
<dbReference type="Proteomes" id="UP001597419">
    <property type="component" value="Unassembled WGS sequence"/>
</dbReference>
<name>A0ABW5GH04_9PSEU</name>
<evidence type="ECO:0000313" key="1">
    <source>
        <dbReference type="EMBL" id="MFD2459920.1"/>
    </source>
</evidence>
<comment type="caution">
    <text evidence="1">The sequence shown here is derived from an EMBL/GenBank/DDBJ whole genome shotgun (WGS) entry which is preliminary data.</text>
</comment>
<dbReference type="RefSeq" id="WP_345402770.1">
    <property type="nucleotide sequence ID" value="NZ_BAABHG010000014.1"/>
</dbReference>
<dbReference type="EMBL" id="JBHUKU010000007">
    <property type="protein sequence ID" value="MFD2459920.1"/>
    <property type="molecule type" value="Genomic_DNA"/>
</dbReference>
<proteinExistence type="predicted"/>
<organism evidence="1 2">
    <name type="scientific">Amycolatopsis samaneae</name>
    <dbReference type="NCBI Taxonomy" id="664691"/>
    <lineage>
        <taxon>Bacteria</taxon>
        <taxon>Bacillati</taxon>
        <taxon>Actinomycetota</taxon>
        <taxon>Actinomycetes</taxon>
        <taxon>Pseudonocardiales</taxon>
        <taxon>Pseudonocardiaceae</taxon>
        <taxon>Amycolatopsis</taxon>
    </lineage>
</organism>